<protein>
    <recommendedName>
        <fullName evidence="3">Bud22 domain-containing protein</fullName>
    </recommendedName>
</protein>
<dbReference type="FunCoup" id="G8JS97">
    <property type="interactions" value="264"/>
</dbReference>
<dbReference type="GO" id="GO:0030490">
    <property type="term" value="P:maturation of SSU-rRNA"/>
    <property type="evidence" value="ECO:0007669"/>
    <property type="project" value="EnsemblFungi"/>
</dbReference>
<dbReference type="eggNOG" id="ENOG502S6Z4">
    <property type="taxonomic scope" value="Eukaryota"/>
</dbReference>
<dbReference type="InterPro" id="IPR015158">
    <property type="entry name" value="Bud22_dom"/>
</dbReference>
<sequence length="511" mass="58487">MVSKKSNTLYRLDHAEYQYHLINQTLSEFHPRLKTTPKYYNSKGKKSSKKMEKLLQVSNSEQLSRDVNALKLELLNNKVHYAETKLTHYFFKQLENQYSMLHNKKDKEDTASKKLQCLEELKTSIDFLTFSRLLARSKVIKVVISKVCSTRGLKNGPPEWFEGHDILKEFNDKDADCNPSRVWNKVIKGTAGLEQLVSQLMNVRSVKELISGLEAGIEIVLGARKNALAEESTIPGDSNSKVVSKATAASSDDEALSSKSNEEYDSEKSGSEDDSSTFEEDLENCEEIDEEQILAQYKGMVVASDDEDTEEVEYQLDTKINYNEVTDEEPSEASDDNIELSDNEEEEPRDGPAKKKQRNEINPTGKLPALMAGYYSGDEEGGSTDDDVAKAQLSNKPQRKNRRGQRARQKIWEMKYGRSANHIQKQFKKEHEERETKRREYEERVAKRAAREAGQQRVFSLAERSKMREMGKNSVRNSTENQPLHPSWEAKKLAEEKRKNAKFQGKKITFD</sequence>
<dbReference type="EMBL" id="CP002500">
    <property type="protein sequence ID" value="AET39619.1"/>
    <property type="molecule type" value="Genomic_DNA"/>
</dbReference>
<dbReference type="KEGG" id="erc:Ecym_4586"/>
<evidence type="ECO:0000313" key="5">
    <source>
        <dbReference type="Proteomes" id="UP000006790"/>
    </source>
</evidence>
<feature type="compositionally biased region" description="Low complexity" evidence="2">
    <location>
        <begin position="238"/>
        <end position="250"/>
    </location>
</feature>
<feature type="compositionally biased region" description="Acidic residues" evidence="2">
    <location>
        <begin position="304"/>
        <end position="314"/>
    </location>
</feature>
<proteinExistence type="predicted"/>
<feature type="compositionally biased region" description="Acidic residues" evidence="2">
    <location>
        <begin position="272"/>
        <end position="283"/>
    </location>
</feature>
<dbReference type="AlphaFoldDB" id="G8JS97"/>
<dbReference type="GO" id="GO:0030686">
    <property type="term" value="C:90S preribosome"/>
    <property type="evidence" value="ECO:0007669"/>
    <property type="project" value="EnsemblFungi"/>
</dbReference>
<dbReference type="PANTHER" id="PTHR23325">
    <property type="entry name" value="SERUM RESPONSE FACTOR-BINDING"/>
    <property type="match status" value="1"/>
</dbReference>
<feature type="domain" description="Bud22" evidence="3">
    <location>
        <begin position="79"/>
        <end position="511"/>
    </location>
</feature>
<dbReference type="GO" id="GO:0005634">
    <property type="term" value="C:nucleus"/>
    <property type="evidence" value="ECO:0007669"/>
    <property type="project" value="EnsemblFungi"/>
</dbReference>
<dbReference type="InParanoid" id="G8JS97"/>
<reference evidence="5" key="1">
    <citation type="journal article" date="2012" name="G3 (Bethesda)">
        <title>Pichia sorbitophila, an interspecies yeast hybrid reveals early steps of genome resolution following polyploidization.</title>
        <authorList>
            <person name="Leh Louis V."/>
            <person name="Despons L."/>
            <person name="Friedrich A."/>
            <person name="Martin T."/>
            <person name="Durrens P."/>
            <person name="Casaregola S."/>
            <person name="Neuveglise C."/>
            <person name="Fairhead C."/>
            <person name="Marck C."/>
            <person name="Cruz J.A."/>
            <person name="Straub M.L."/>
            <person name="Kugler V."/>
            <person name="Sacerdot C."/>
            <person name="Uzunov Z."/>
            <person name="Thierry A."/>
            <person name="Weiss S."/>
            <person name="Bleykasten C."/>
            <person name="De Montigny J."/>
            <person name="Jacques N."/>
            <person name="Jung P."/>
            <person name="Lemaire M."/>
            <person name="Mallet S."/>
            <person name="Morel G."/>
            <person name="Richard G.F."/>
            <person name="Sarkar A."/>
            <person name="Savel G."/>
            <person name="Schacherer J."/>
            <person name="Seret M.L."/>
            <person name="Talla E."/>
            <person name="Samson G."/>
            <person name="Jubin C."/>
            <person name="Poulain J."/>
            <person name="Vacherie B."/>
            <person name="Barbe V."/>
            <person name="Pelletier E."/>
            <person name="Sherman D.J."/>
            <person name="Westhof E."/>
            <person name="Weissenbach J."/>
            <person name="Baret P.V."/>
            <person name="Wincker P."/>
            <person name="Gaillardin C."/>
            <person name="Dujon B."/>
            <person name="Souciet J.L."/>
        </authorList>
    </citation>
    <scope>NUCLEOTIDE SEQUENCE [LARGE SCALE GENOMIC DNA]</scope>
    <source>
        <strain evidence="5">CBS 270.75 / DBVPG 7215 / KCTC 17166 / NRRL Y-17582</strain>
    </source>
</reference>
<dbReference type="Pfam" id="PF09073">
    <property type="entry name" value="BUD22"/>
    <property type="match status" value="1"/>
</dbReference>
<feature type="compositionally biased region" description="Acidic residues" evidence="2">
    <location>
        <begin position="325"/>
        <end position="348"/>
    </location>
</feature>
<feature type="region of interest" description="Disordered" evidence="2">
    <location>
        <begin position="302"/>
        <end position="511"/>
    </location>
</feature>
<feature type="region of interest" description="Disordered" evidence="2">
    <location>
        <begin position="232"/>
        <end position="283"/>
    </location>
</feature>
<dbReference type="RefSeq" id="XP_003646436.1">
    <property type="nucleotide sequence ID" value="XM_003646388.1"/>
</dbReference>
<keyword evidence="5" id="KW-1185">Reference proteome</keyword>
<dbReference type="InterPro" id="IPR037393">
    <property type="entry name" value="Bud22/SRFB1"/>
</dbReference>
<evidence type="ECO:0000313" key="4">
    <source>
        <dbReference type="EMBL" id="AET39619.1"/>
    </source>
</evidence>
<dbReference type="HOGENOM" id="CLU_024653_0_0_1"/>
<dbReference type="GeneID" id="11472842"/>
<feature type="compositionally biased region" description="Basic and acidic residues" evidence="2">
    <location>
        <begin position="488"/>
        <end position="498"/>
    </location>
</feature>
<dbReference type="Proteomes" id="UP000006790">
    <property type="component" value="Chromosome 4"/>
</dbReference>
<feature type="compositionally biased region" description="Basic residues" evidence="2">
    <location>
        <begin position="397"/>
        <end position="409"/>
    </location>
</feature>
<dbReference type="OMA" id="RFPHTKK"/>
<gene>
    <name evidence="4" type="ordered locus">Ecym_4586</name>
</gene>
<name>G8JS97_ERECY</name>
<feature type="compositionally biased region" description="Polar residues" evidence="2">
    <location>
        <begin position="474"/>
        <end position="484"/>
    </location>
</feature>
<feature type="compositionally biased region" description="Basic and acidic residues" evidence="2">
    <location>
        <begin position="427"/>
        <end position="451"/>
    </location>
</feature>
<evidence type="ECO:0000259" key="3">
    <source>
        <dbReference type="Pfam" id="PF09073"/>
    </source>
</evidence>
<feature type="compositionally biased region" description="Acidic residues" evidence="2">
    <location>
        <begin position="377"/>
        <end position="386"/>
    </location>
</feature>
<organism evidence="4 5">
    <name type="scientific">Eremothecium cymbalariae (strain CBS 270.75 / DBVPG 7215 / KCTC 17166 / NRRL Y-17582)</name>
    <name type="common">Yeast</name>
    <dbReference type="NCBI Taxonomy" id="931890"/>
    <lineage>
        <taxon>Eukaryota</taxon>
        <taxon>Fungi</taxon>
        <taxon>Dikarya</taxon>
        <taxon>Ascomycota</taxon>
        <taxon>Saccharomycotina</taxon>
        <taxon>Saccharomycetes</taxon>
        <taxon>Saccharomycetales</taxon>
        <taxon>Saccharomycetaceae</taxon>
        <taxon>Eremothecium</taxon>
    </lineage>
</organism>
<keyword evidence="1" id="KW-0175">Coiled coil</keyword>
<dbReference type="OrthoDB" id="3364872at2759"/>
<feature type="compositionally biased region" description="Basic and acidic residues" evidence="2">
    <location>
        <begin position="260"/>
        <end position="271"/>
    </location>
</feature>
<dbReference type="PANTHER" id="PTHR23325:SF1">
    <property type="entry name" value="SERUM RESPONSE FACTOR-BINDING PROTEIN 1"/>
    <property type="match status" value="1"/>
</dbReference>
<evidence type="ECO:0000256" key="1">
    <source>
        <dbReference type="ARBA" id="ARBA00023054"/>
    </source>
</evidence>
<accession>G8JS97</accession>
<evidence type="ECO:0000256" key="2">
    <source>
        <dbReference type="SAM" id="MobiDB-lite"/>
    </source>
</evidence>
<dbReference type="STRING" id="931890.G8JS97"/>